<dbReference type="InterPro" id="IPR011006">
    <property type="entry name" value="CheY-like_superfamily"/>
</dbReference>
<gene>
    <name evidence="3" type="ORF">C7451_11344</name>
</gene>
<evidence type="ECO:0000256" key="1">
    <source>
        <dbReference type="PROSITE-ProRule" id="PRU00169"/>
    </source>
</evidence>
<evidence type="ECO:0000259" key="2">
    <source>
        <dbReference type="PROSITE" id="PS50110"/>
    </source>
</evidence>
<dbReference type="PROSITE" id="PS50110">
    <property type="entry name" value="RESPONSE_REGULATORY"/>
    <property type="match status" value="1"/>
</dbReference>
<dbReference type="Proteomes" id="UP000248014">
    <property type="component" value="Unassembled WGS sequence"/>
</dbReference>
<feature type="modified residue" description="4-aspartylphosphate" evidence="1">
    <location>
        <position position="42"/>
    </location>
</feature>
<dbReference type="EMBL" id="QJJM01000013">
    <property type="protein sequence ID" value="PXW71298.1"/>
    <property type="molecule type" value="Genomic_DNA"/>
</dbReference>
<organism evidence="3 4">
    <name type="scientific">Blastomonas natatoria</name>
    <dbReference type="NCBI Taxonomy" id="34015"/>
    <lineage>
        <taxon>Bacteria</taxon>
        <taxon>Pseudomonadati</taxon>
        <taxon>Pseudomonadota</taxon>
        <taxon>Alphaproteobacteria</taxon>
        <taxon>Sphingomonadales</taxon>
        <taxon>Sphingomonadaceae</taxon>
        <taxon>Blastomonas</taxon>
    </lineage>
</organism>
<protein>
    <recommendedName>
        <fullName evidence="2">Response regulatory domain-containing protein</fullName>
    </recommendedName>
</protein>
<reference evidence="3 4" key="1">
    <citation type="submission" date="2018-05" db="EMBL/GenBank/DDBJ databases">
        <title>Genomic Encyclopedia of Type Strains, Phase IV (KMG-IV): sequencing the most valuable type-strain genomes for metagenomic binning, comparative biology and taxonomic classification.</title>
        <authorList>
            <person name="Goeker M."/>
        </authorList>
    </citation>
    <scope>NUCLEOTIDE SEQUENCE [LARGE SCALE GENOMIC DNA]</scope>
    <source>
        <strain evidence="3 4">DSM 3183</strain>
    </source>
</reference>
<dbReference type="InterPro" id="IPR001789">
    <property type="entry name" value="Sig_transdc_resp-reg_receiver"/>
</dbReference>
<evidence type="ECO:0000313" key="4">
    <source>
        <dbReference type="Proteomes" id="UP000248014"/>
    </source>
</evidence>
<accession>A0A2V3USJ8</accession>
<dbReference type="AlphaFoldDB" id="A0A2V3USJ8"/>
<comment type="caution">
    <text evidence="3">The sequence shown here is derived from an EMBL/GenBank/DDBJ whole genome shotgun (WGS) entry which is preliminary data.</text>
</comment>
<name>A0A2V3USJ8_9SPHN</name>
<proteinExistence type="predicted"/>
<sequence>MIAMLLEDFIDLAGHGIAAMVASLSDGLEAIEAGGFDAAILDVNLGRDKCWPLADALRSMGIPYVFATGGGDTIPPEHASAPTLAKPYTLASLEAVLARI</sequence>
<dbReference type="GO" id="GO:0000160">
    <property type="term" value="P:phosphorelay signal transduction system"/>
    <property type="evidence" value="ECO:0007669"/>
    <property type="project" value="InterPro"/>
</dbReference>
<feature type="domain" description="Response regulatory" evidence="2">
    <location>
        <begin position="1"/>
        <end position="100"/>
    </location>
</feature>
<dbReference type="SUPFAM" id="SSF52172">
    <property type="entry name" value="CheY-like"/>
    <property type="match status" value="1"/>
</dbReference>
<keyword evidence="4" id="KW-1185">Reference proteome</keyword>
<dbReference type="Gene3D" id="3.40.50.2300">
    <property type="match status" value="1"/>
</dbReference>
<keyword evidence="1" id="KW-0597">Phosphoprotein</keyword>
<evidence type="ECO:0000313" key="3">
    <source>
        <dbReference type="EMBL" id="PXW71298.1"/>
    </source>
</evidence>